<reference evidence="1 2" key="2">
    <citation type="submission" date="2007-05" db="EMBL/GenBank/DDBJ databases">
        <title>Draft genome sequence of Bifidobacterium adolescentis (L2-32).</title>
        <authorList>
            <person name="Sudarsanam P."/>
            <person name="Ley R."/>
            <person name="Guruge J."/>
            <person name="Turnbaugh P.J."/>
            <person name="Mahowald M."/>
            <person name="Liep D."/>
            <person name="Gordon J."/>
        </authorList>
    </citation>
    <scope>NUCLEOTIDE SEQUENCE [LARGE SCALE GENOMIC DNA]</scope>
    <source>
        <strain evidence="1 2">L2-32</strain>
    </source>
</reference>
<proteinExistence type="predicted"/>
<evidence type="ECO:0000313" key="1">
    <source>
        <dbReference type="EMBL" id="EDN82893.1"/>
    </source>
</evidence>
<organism evidence="1 2">
    <name type="scientific">Bifidobacterium adolescentis L2-32</name>
    <dbReference type="NCBI Taxonomy" id="411481"/>
    <lineage>
        <taxon>Bacteria</taxon>
        <taxon>Bacillati</taxon>
        <taxon>Actinomycetota</taxon>
        <taxon>Actinomycetes</taxon>
        <taxon>Bifidobacteriales</taxon>
        <taxon>Bifidobacteriaceae</taxon>
        <taxon>Bifidobacterium</taxon>
    </lineage>
</organism>
<gene>
    <name evidence="1" type="ORF">BIFADO_01179</name>
</gene>
<protein>
    <submittedName>
        <fullName evidence="1">Uncharacterized protein</fullName>
    </submittedName>
</protein>
<dbReference type="EMBL" id="AAXD02000028">
    <property type="protein sequence ID" value="EDN82893.1"/>
    <property type="molecule type" value="Genomic_DNA"/>
</dbReference>
<name>A7A5Q6_BIFAD</name>
<reference evidence="1 2" key="1">
    <citation type="submission" date="2007-04" db="EMBL/GenBank/DDBJ databases">
        <authorList>
            <person name="Fulton L."/>
            <person name="Clifton S."/>
            <person name="Fulton B."/>
            <person name="Xu J."/>
            <person name="Minx P."/>
            <person name="Pepin K.H."/>
            <person name="Johnson M."/>
            <person name="Thiruvilangam P."/>
            <person name="Bhonagiri V."/>
            <person name="Nash W.E."/>
            <person name="Mardis E.R."/>
            <person name="Wilson R.K."/>
        </authorList>
    </citation>
    <scope>NUCLEOTIDE SEQUENCE [LARGE SCALE GENOMIC DNA]</scope>
    <source>
        <strain evidence="1 2">L2-32</strain>
    </source>
</reference>
<dbReference type="HOGENOM" id="CLU_3149949_0_0_11"/>
<dbReference type="AlphaFoldDB" id="A7A5Q6"/>
<accession>A7A5Q6</accession>
<evidence type="ECO:0000313" key="2">
    <source>
        <dbReference type="Proteomes" id="UP000003773"/>
    </source>
</evidence>
<dbReference type="Proteomes" id="UP000003773">
    <property type="component" value="Unassembled WGS sequence"/>
</dbReference>
<sequence length="48" mass="5639">MLPHLRGRVFEYVLSQCLSLSNGRCYSMRLCHNTTFRQNRGHLDTEPT</sequence>
<comment type="caution">
    <text evidence="1">The sequence shown here is derived from an EMBL/GenBank/DDBJ whole genome shotgun (WGS) entry which is preliminary data.</text>
</comment>